<feature type="region of interest" description="Disordered" evidence="1">
    <location>
        <begin position="41"/>
        <end position="93"/>
    </location>
</feature>
<proteinExistence type="predicted"/>
<feature type="region of interest" description="Disordered" evidence="1">
    <location>
        <begin position="1"/>
        <end position="24"/>
    </location>
</feature>
<organism evidence="2 3">
    <name type="scientific">Knipowitschia caucasica</name>
    <name type="common">Caucasian dwarf goby</name>
    <name type="synonym">Pomatoschistus caucasicus</name>
    <dbReference type="NCBI Taxonomy" id="637954"/>
    <lineage>
        <taxon>Eukaryota</taxon>
        <taxon>Metazoa</taxon>
        <taxon>Chordata</taxon>
        <taxon>Craniata</taxon>
        <taxon>Vertebrata</taxon>
        <taxon>Euteleostomi</taxon>
        <taxon>Actinopterygii</taxon>
        <taxon>Neopterygii</taxon>
        <taxon>Teleostei</taxon>
        <taxon>Neoteleostei</taxon>
        <taxon>Acanthomorphata</taxon>
        <taxon>Gobiaria</taxon>
        <taxon>Gobiiformes</taxon>
        <taxon>Gobioidei</taxon>
        <taxon>Gobiidae</taxon>
        <taxon>Gobiinae</taxon>
        <taxon>Knipowitschia</taxon>
    </lineage>
</organism>
<feature type="compositionally biased region" description="Low complexity" evidence="1">
    <location>
        <begin position="64"/>
        <end position="76"/>
    </location>
</feature>
<evidence type="ECO:0000256" key="1">
    <source>
        <dbReference type="SAM" id="MobiDB-lite"/>
    </source>
</evidence>
<dbReference type="EMBL" id="OZ035831">
    <property type="protein sequence ID" value="CAL1615225.1"/>
    <property type="molecule type" value="Genomic_DNA"/>
</dbReference>
<evidence type="ECO:0000313" key="2">
    <source>
        <dbReference type="EMBL" id="CAL1615225.1"/>
    </source>
</evidence>
<accession>A0AAV2MPJ2</accession>
<feature type="compositionally biased region" description="Polar residues" evidence="1">
    <location>
        <begin position="77"/>
        <end position="87"/>
    </location>
</feature>
<protein>
    <submittedName>
        <fullName evidence="2">Uncharacterized protein</fullName>
    </submittedName>
</protein>
<evidence type="ECO:0000313" key="3">
    <source>
        <dbReference type="Proteomes" id="UP001497482"/>
    </source>
</evidence>
<dbReference type="AlphaFoldDB" id="A0AAV2MPJ2"/>
<keyword evidence="3" id="KW-1185">Reference proteome</keyword>
<reference evidence="2 3" key="1">
    <citation type="submission" date="2024-04" db="EMBL/GenBank/DDBJ databases">
        <authorList>
            <person name="Waldvogel A.-M."/>
            <person name="Schoenle A."/>
        </authorList>
    </citation>
    <scope>NUCLEOTIDE SEQUENCE [LARGE SCALE GENOMIC DNA]</scope>
</reference>
<sequence>MSVFNSAVSRRGRPQGARADRKAVFSAEGPAPCTCVMMSAVTGSSPSSSHRRPGGRGRAVWEETAAAAKSTASQQQRHSWSVMSAASTGRHCG</sequence>
<dbReference type="Proteomes" id="UP001497482">
    <property type="component" value="Chromosome 9"/>
</dbReference>
<gene>
    <name evidence="2" type="ORF">KC01_LOCUS41215</name>
</gene>
<name>A0AAV2MPJ2_KNICA</name>